<evidence type="ECO:0000313" key="1">
    <source>
        <dbReference type="EMBL" id="KAK2955149.1"/>
    </source>
</evidence>
<protein>
    <submittedName>
        <fullName evidence="1">Uncharacterized protein</fullName>
    </submittedName>
</protein>
<sequence length="330" mass="37064">MNNTILVLNVSNDVELSFDEKSTIYDSLVALVKAEYPFNNALQDRAAQFLKNLEPKRNEQVADKLITDLVPSSAGSPSGFVESILTLLSSPHSTVVAAVLSFLFETTRAVFPPIRCHLAASNLVSNVLATVQPHALSISGNEAILFYLIEIVIKSVHLAFPSSLQKLNITDAVDAFNHREMIFQKVVLPSDQFVTFLITNRHILDEDLLGNFMELLNTFIQIGSFHRPTLEFVIASPIVMTFSRCLSLVENDYYILVPLMTINKLLKEWNEEDPEVSQSVKRIVHALFSEGFEDTLEQMMKFANDDYICNKIVDKIHSISRFLGSNVKKP</sequence>
<gene>
    <name evidence="1" type="ORF">BLNAU_9878</name>
</gene>
<dbReference type="EMBL" id="JARBJD010000070">
    <property type="protein sequence ID" value="KAK2955149.1"/>
    <property type="molecule type" value="Genomic_DNA"/>
</dbReference>
<evidence type="ECO:0000313" key="2">
    <source>
        <dbReference type="Proteomes" id="UP001281761"/>
    </source>
</evidence>
<comment type="caution">
    <text evidence="1">The sequence shown here is derived from an EMBL/GenBank/DDBJ whole genome shotgun (WGS) entry which is preliminary data.</text>
</comment>
<reference evidence="1 2" key="1">
    <citation type="journal article" date="2022" name="bioRxiv">
        <title>Genomics of Preaxostyla Flagellates Illuminates Evolutionary Transitions and the Path Towards Mitochondrial Loss.</title>
        <authorList>
            <person name="Novak L.V.F."/>
            <person name="Treitli S.C."/>
            <person name="Pyrih J."/>
            <person name="Halakuc P."/>
            <person name="Pipaliya S.V."/>
            <person name="Vacek V."/>
            <person name="Brzon O."/>
            <person name="Soukal P."/>
            <person name="Eme L."/>
            <person name="Dacks J.B."/>
            <person name="Karnkowska A."/>
            <person name="Elias M."/>
            <person name="Hampl V."/>
        </authorList>
    </citation>
    <scope>NUCLEOTIDE SEQUENCE [LARGE SCALE GENOMIC DNA]</scope>
    <source>
        <strain evidence="1">NAU3</strain>
        <tissue evidence="1">Gut</tissue>
    </source>
</reference>
<organism evidence="1 2">
    <name type="scientific">Blattamonas nauphoetae</name>
    <dbReference type="NCBI Taxonomy" id="2049346"/>
    <lineage>
        <taxon>Eukaryota</taxon>
        <taxon>Metamonada</taxon>
        <taxon>Preaxostyla</taxon>
        <taxon>Oxymonadida</taxon>
        <taxon>Blattamonas</taxon>
    </lineage>
</organism>
<proteinExistence type="predicted"/>
<keyword evidence="2" id="KW-1185">Reference proteome</keyword>
<dbReference type="SUPFAM" id="SSF48371">
    <property type="entry name" value="ARM repeat"/>
    <property type="match status" value="1"/>
</dbReference>
<name>A0ABQ9XUJ6_9EUKA</name>
<dbReference type="Proteomes" id="UP001281761">
    <property type="component" value="Unassembled WGS sequence"/>
</dbReference>
<accession>A0ABQ9XUJ6</accession>
<dbReference type="InterPro" id="IPR016024">
    <property type="entry name" value="ARM-type_fold"/>
</dbReference>